<name>A0ABP9TJ33_9MICC</name>
<keyword evidence="3" id="KW-1185">Reference proteome</keyword>
<gene>
    <name evidence="2" type="ORF">GCM10025778_09370</name>
</gene>
<dbReference type="InterPro" id="IPR001509">
    <property type="entry name" value="Epimerase_deHydtase"/>
</dbReference>
<accession>A0ABP9TJ33</accession>
<dbReference type="PANTHER" id="PTHR48079">
    <property type="entry name" value="PROTEIN YEEZ"/>
    <property type="match status" value="1"/>
</dbReference>
<dbReference type="InterPro" id="IPR051783">
    <property type="entry name" value="NAD(P)-dependent_oxidoreduct"/>
</dbReference>
<evidence type="ECO:0000313" key="2">
    <source>
        <dbReference type="EMBL" id="GAA5226406.1"/>
    </source>
</evidence>
<comment type="caution">
    <text evidence="2">The sequence shown here is derived from an EMBL/GenBank/DDBJ whole genome shotgun (WGS) entry which is preliminary data.</text>
</comment>
<evidence type="ECO:0000313" key="3">
    <source>
        <dbReference type="Proteomes" id="UP001501257"/>
    </source>
</evidence>
<sequence>MNARVPSGTPRCVLVTGASGLLGGAVAALLRAKGHHVRTFQRGASDAATDEVLGSLSDPAAVRRAVDSMDAVIHLAAKVSFTGEWRDFVATNITGTNTLLEAATEAGVRDFVFVSSPSVAHFGEPLAGAGSGVADPDRARGNYARSKAAAELSALARDCADFKVTAIRPHVVWGPGDTQLVERVIERARSGRLPLLDHGAALIDTTYVDNAAAGIVRGLERMDQAHGRALVITNGEPRTVAELMAGICAAGGVPAPRLNVPGWLARGAGSLIERIWLAAGNLVHDEPPMTRFLAEQLSTAHWFDQRETREVLDWTPQVSLDEGMARLAAHYGGTGAEETS</sequence>
<dbReference type="RefSeq" id="WP_210100636.1">
    <property type="nucleotide sequence ID" value="NZ_BAABLK010000020.1"/>
</dbReference>
<feature type="domain" description="NAD-dependent epimerase/dehydratase" evidence="1">
    <location>
        <begin position="13"/>
        <end position="232"/>
    </location>
</feature>
<protein>
    <submittedName>
        <fullName evidence="2">NAD-dependent epimerase/dehydratase family protein</fullName>
    </submittedName>
</protein>
<proteinExistence type="predicted"/>
<organism evidence="2 3">
    <name type="scientific">Paeniglutamicibacter antarcticus</name>
    <dbReference type="NCBI Taxonomy" id="494023"/>
    <lineage>
        <taxon>Bacteria</taxon>
        <taxon>Bacillati</taxon>
        <taxon>Actinomycetota</taxon>
        <taxon>Actinomycetes</taxon>
        <taxon>Micrococcales</taxon>
        <taxon>Micrococcaceae</taxon>
        <taxon>Paeniglutamicibacter</taxon>
    </lineage>
</organism>
<dbReference type="Gene3D" id="3.40.50.720">
    <property type="entry name" value="NAD(P)-binding Rossmann-like Domain"/>
    <property type="match status" value="1"/>
</dbReference>
<dbReference type="Pfam" id="PF01370">
    <property type="entry name" value="Epimerase"/>
    <property type="match status" value="1"/>
</dbReference>
<dbReference type="Proteomes" id="UP001501257">
    <property type="component" value="Unassembled WGS sequence"/>
</dbReference>
<dbReference type="SUPFAM" id="SSF51735">
    <property type="entry name" value="NAD(P)-binding Rossmann-fold domains"/>
    <property type="match status" value="1"/>
</dbReference>
<dbReference type="EMBL" id="BAABLK010000020">
    <property type="protein sequence ID" value="GAA5226406.1"/>
    <property type="molecule type" value="Genomic_DNA"/>
</dbReference>
<reference evidence="3" key="1">
    <citation type="journal article" date="2019" name="Int. J. Syst. Evol. Microbiol.">
        <title>The Global Catalogue of Microorganisms (GCM) 10K type strain sequencing project: providing services to taxonomists for standard genome sequencing and annotation.</title>
        <authorList>
            <consortium name="The Broad Institute Genomics Platform"/>
            <consortium name="The Broad Institute Genome Sequencing Center for Infectious Disease"/>
            <person name="Wu L."/>
            <person name="Ma J."/>
        </authorList>
    </citation>
    <scope>NUCLEOTIDE SEQUENCE [LARGE SCALE GENOMIC DNA]</scope>
    <source>
        <strain evidence="3">JCM 18952</strain>
    </source>
</reference>
<evidence type="ECO:0000259" key="1">
    <source>
        <dbReference type="Pfam" id="PF01370"/>
    </source>
</evidence>
<dbReference type="InterPro" id="IPR036291">
    <property type="entry name" value="NAD(P)-bd_dom_sf"/>
</dbReference>
<dbReference type="PANTHER" id="PTHR48079:SF6">
    <property type="entry name" value="NAD(P)-BINDING DOMAIN-CONTAINING PROTEIN-RELATED"/>
    <property type="match status" value="1"/>
</dbReference>